<sequence>MSSVGVRFNGFGLGARAVAGALCGWLCLAGPAIAQQSPLWSPWSSQPSPARPPFGPSPAPPPLQPPLVLLLDGLGVYVENDYVGVSALSRPLRQQGFRTRSDTHFLNKQVGAVPNVVIGHSLGGSTALRFAGDLVRRGKPAPLVITIDAAPGSPSCPVVRCINIHGPGFPDVRGARNIDAWAAGARFVAHAQLPTHPAVEAMILDLTATYMTQWSSAQASRMPEAGTAAPRPKGG</sequence>
<evidence type="ECO:0000313" key="2">
    <source>
        <dbReference type="EMBL" id="GLK84389.1"/>
    </source>
</evidence>
<evidence type="ECO:0000313" key="3">
    <source>
        <dbReference type="Proteomes" id="UP001143330"/>
    </source>
</evidence>
<proteinExistence type="predicted"/>
<comment type="caution">
    <text evidence="2">The sequence shown here is derived from an EMBL/GenBank/DDBJ whole genome shotgun (WGS) entry which is preliminary data.</text>
</comment>
<gene>
    <name evidence="2" type="ORF">GCM10017653_24590</name>
</gene>
<reference evidence="2" key="2">
    <citation type="submission" date="2023-01" db="EMBL/GenBank/DDBJ databases">
        <authorList>
            <person name="Sun Q."/>
            <person name="Evtushenko L."/>
        </authorList>
    </citation>
    <scope>NUCLEOTIDE SEQUENCE</scope>
    <source>
        <strain evidence="2">VKM B-2789</strain>
    </source>
</reference>
<dbReference type="EMBL" id="BSFM01000012">
    <property type="protein sequence ID" value="GLK84389.1"/>
    <property type="molecule type" value="Genomic_DNA"/>
</dbReference>
<feature type="compositionally biased region" description="Pro residues" evidence="1">
    <location>
        <begin position="49"/>
        <end position="59"/>
    </location>
</feature>
<evidence type="ECO:0000256" key="1">
    <source>
        <dbReference type="SAM" id="MobiDB-lite"/>
    </source>
</evidence>
<keyword evidence="3" id="KW-1185">Reference proteome</keyword>
<feature type="region of interest" description="Disordered" evidence="1">
    <location>
        <begin position="40"/>
        <end position="59"/>
    </location>
</feature>
<reference evidence="2" key="1">
    <citation type="journal article" date="2014" name="Int. J. Syst. Evol. Microbiol.">
        <title>Complete genome sequence of Corynebacterium casei LMG S-19264T (=DSM 44701T), isolated from a smear-ripened cheese.</title>
        <authorList>
            <consortium name="US DOE Joint Genome Institute (JGI-PGF)"/>
            <person name="Walter F."/>
            <person name="Albersmeier A."/>
            <person name="Kalinowski J."/>
            <person name="Ruckert C."/>
        </authorList>
    </citation>
    <scope>NUCLEOTIDE SEQUENCE</scope>
    <source>
        <strain evidence="2">VKM B-2789</strain>
    </source>
</reference>
<organism evidence="2 3">
    <name type="scientific">Ancylobacter defluvii</name>
    <dbReference type="NCBI Taxonomy" id="1282440"/>
    <lineage>
        <taxon>Bacteria</taxon>
        <taxon>Pseudomonadati</taxon>
        <taxon>Pseudomonadota</taxon>
        <taxon>Alphaproteobacteria</taxon>
        <taxon>Hyphomicrobiales</taxon>
        <taxon>Xanthobacteraceae</taxon>
        <taxon>Ancylobacter</taxon>
    </lineage>
</organism>
<dbReference type="Proteomes" id="UP001143330">
    <property type="component" value="Unassembled WGS sequence"/>
</dbReference>
<dbReference type="AlphaFoldDB" id="A0A9W6JXZ8"/>
<evidence type="ECO:0008006" key="4">
    <source>
        <dbReference type="Google" id="ProtNLM"/>
    </source>
</evidence>
<dbReference type="Gene3D" id="3.40.50.1820">
    <property type="entry name" value="alpha/beta hydrolase"/>
    <property type="match status" value="1"/>
</dbReference>
<dbReference type="InterPro" id="IPR029058">
    <property type="entry name" value="AB_hydrolase_fold"/>
</dbReference>
<dbReference type="SUPFAM" id="SSF53474">
    <property type="entry name" value="alpha/beta-Hydrolases"/>
    <property type="match status" value="2"/>
</dbReference>
<name>A0A9W6JXZ8_9HYPH</name>
<accession>A0A9W6JXZ8</accession>
<protein>
    <recommendedName>
        <fullName evidence="4">Alpha/beta hydrolase</fullName>
    </recommendedName>
</protein>